<protein>
    <submittedName>
        <fullName evidence="2">Phage holin family protein</fullName>
    </submittedName>
</protein>
<keyword evidence="1" id="KW-0472">Membrane</keyword>
<dbReference type="InterPro" id="IPR032111">
    <property type="entry name" value="Clostridium_phage_holin"/>
</dbReference>
<feature type="transmembrane region" description="Helical" evidence="1">
    <location>
        <begin position="36"/>
        <end position="55"/>
    </location>
</feature>
<name>A0AA96LK36_9BACL</name>
<sequence length="89" mass="9822">MMADLFALIDPRLVLVVTACWVFGYSLKRTPKIPDWSIIWLVTALALVLTVLILGLSAESVVQGILTGAAAVYGNQLYKQTMERDKKDP</sequence>
<accession>A0AA96LK36</accession>
<evidence type="ECO:0000313" key="3">
    <source>
        <dbReference type="Proteomes" id="UP001305702"/>
    </source>
</evidence>
<organism evidence="2 3">
    <name type="scientific">Paenibacillus aurantius</name>
    <dbReference type="NCBI Taxonomy" id="2918900"/>
    <lineage>
        <taxon>Bacteria</taxon>
        <taxon>Bacillati</taxon>
        <taxon>Bacillota</taxon>
        <taxon>Bacilli</taxon>
        <taxon>Bacillales</taxon>
        <taxon>Paenibacillaceae</taxon>
        <taxon>Paenibacillus</taxon>
    </lineage>
</organism>
<keyword evidence="1" id="KW-1133">Transmembrane helix</keyword>
<evidence type="ECO:0000256" key="1">
    <source>
        <dbReference type="SAM" id="Phobius"/>
    </source>
</evidence>
<evidence type="ECO:0000313" key="2">
    <source>
        <dbReference type="EMBL" id="WNQ13550.1"/>
    </source>
</evidence>
<proteinExistence type="predicted"/>
<reference evidence="2 3" key="1">
    <citation type="submission" date="2022-02" db="EMBL/GenBank/DDBJ databases">
        <title>Paenibacillus sp. MBLB1776 Whole Genome Shotgun Sequencing.</title>
        <authorList>
            <person name="Hwang C.Y."/>
            <person name="Cho E.-S."/>
            <person name="Seo M.-J."/>
        </authorList>
    </citation>
    <scope>NUCLEOTIDE SEQUENCE [LARGE SCALE GENOMIC DNA]</scope>
    <source>
        <strain evidence="2 3">MBLB1776</strain>
    </source>
</reference>
<dbReference type="AlphaFoldDB" id="A0AA96LK36"/>
<keyword evidence="3" id="KW-1185">Reference proteome</keyword>
<dbReference type="Proteomes" id="UP001305702">
    <property type="component" value="Chromosome"/>
</dbReference>
<gene>
    <name evidence="2" type="ORF">MJA45_11205</name>
</gene>
<keyword evidence="1" id="KW-0812">Transmembrane</keyword>
<dbReference type="Pfam" id="PF16079">
    <property type="entry name" value="Phage_holin_5_2"/>
    <property type="match status" value="1"/>
</dbReference>
<feature type="transmembrane region" description="Helical" evidence="1">
    <location>
        <begin position="6"/>
        <end position="24"/>
    </location>
</feature>
<dbReference type="EMBL" id="CP130318">
    <property type="protein sequence ID" value="WNQ13550.1"/>
    <property type="molecule type" value="Genomic_DNA"/>
</dbReference>
<dbReference type="KEGG" id="paun:MJA45_11205"/>
<dbReference type="RefSeq" id="WP_315607333.1">
    <property type="nucleotide sequence ID" value="NZ_CP130318.1"/>
</dbReference>